<name>A0ABV6RKK6_9GAMM</name>
<accession>A0ABV6RKK6</accession>
<evidence type="ECO:0000313" key="1">
    <source>
        <dbReference type="EMBL" id="MFC0677515.1"/>
    </source>
</evidence>
<sequence>MSVFTAEDKELLTQLIAANESATRASLEVARSVMELANSVGQLVIAMDAESADGFDDAPAPVDTYGGLDA</sequence>
<gene>
    <name evidence="1" type="ORF">ACFFGH_06580</name>
</gene>
<protein>
    <submittedName>
        <fullName evidence="1">Uncharacterized protein</fullName>
    </submittedName>
</protein>
<dbReference type="Proteomes" id="UP001589896">
    <property type="component" value="Unassembled WGS sequence"/>
</dbReference>
<keyword evidence="2" id="KW-1185">Reference proteome</keyword>
<dbReference type="RefSeq" id="WP_386666115.1">
    <property type="nucleotide sequence ID" value="NZ_JBHLTG010000001.1"/>
</dbReference>
<evidence type="ECO:0000313" key="2">
    <source>
        <dbReference type="Proteomes" id="UP001589896"/>
    </source>
</evidence>
<reference evidence="1 2" key="1">
    <citation type="submission" date="2024-09" db="EMBL/GenBank/DDBJ databases">
        <authorList>
            <person name="Sun Q."/>
            <person name="Mori K."/>
        </authorList>
    </citation>
    <scope>NUCLEOTIDE SEQUENCE [LARGE SCALE GENOMIC DNA]</scope>
    <source>
        <strain evidence="1 2">KCTC 23076</strain>
    </source>
</reference>
<proteinExistence type="predicted"/>
<comment type="caution">
    <text evidence="1">The sequence shown here is derived from an EMBL/GenBank/DDBJ whole genome shotgun (WGS) entry which is preliminary data.</text>
</comment>
<organism evidence="1 2">
    <name type="scientific">Lysobacter korlensis</name>
    <dbReference type="NCBI Taxonomy" id="553636"/>
    <lineage>
        <taxon>Bacteria</taxon>
        <taxon>Pseudomonadati</taxon>
        <taxon>Pseudomonadota</taxon>
        <taxon>Gammaproteobacteria</taxon>
        <taxon>Lysobacterales</taxon>
        <taxon>Lysobacteraceae</taxon>
        <taxon>Lysobacter</taxon>
    </lineage>
</organism>
<dbReference type="EMBL" id="JBHLTG010000001">
    <property type="protein sequence ID" value="MFC0677515.1"/>
    <property type="molecule type" value="Genomic_DNA"/>
</dbReference>